<evidence type="ECO:0000256" key="6">
    <source>
        <dbReference type="ARBA" id="ARBA00022862"/>
    </source>
</evidence>
<evidence type="ECO:0000256" key="11">
    <source>
        <dbReference type="PIRSR" id="PIRSR017267-1"/>
    </source>
</evidence>
<dbReference type="GO" id="GO:0034599">
    <property type="term" value="P:cellular response to oxidative stress"/>
    <property type="evidence" value="ECO:0007669"/>
    <property type="project" value="TreeGrafter"/>
</dbReference>
<proteinExistence type="inferred from homology"/>
<evidence type="ECO:0000256" key="4">
    <source>
        <dbReference type="ARBA" id="ARBA00022741"/>
    </source>
</evidence>
<evidence type="ECO:0000313" key="15">
    <source>
        <dbReference type="Proteomes" id="UP000759131"/>
    </source>
</evidence>
<evidence type="ECO:0000256" key="7">
    <source>
        <dbReference type="ARBA" id="ARBA00023002"/>
    </source>
</evidence>
<dbReference type="EMBL" id="OC862999">
    <property type="protein sequence ID" value="CAD7630694.1"/>
    <property type="molecule type" value="Genomic_DNA"/>
</dbReference>
<dbReference type="EC" id="1.8.98.2" evidence="2 10"/>
<dbReference type="GO" id="GO:0005524">
    <property type="term" value="F:ATP binding"/>
    <property type="evidence" value="ECO:0007669"/>
    <property type="project" value="UniProtKB-KW"/>
</dbReference>
<dbReference type="OrthoDB" id="10023328at2759"/>
<comment type="catalytic activity">
    <reaction evidence="9 10">
        <text>S-hydroxy-S-oxy-L-cysteinyl-[peroxiredoxin] + [protein]-dithiol + ATP = S-hydroxy-L-cysteinyl-[peroxiredoxin] + [protein]-disulfide + ADP + phosphate</text>
        <dbReference type="Rhea" id="RHEA:17545"/>
        <dbReference type="Rhea" id="RHEA-COMP:10593"/>
        <dbReference type="Rhea" id="RHEA-COMP:10594"/>
        <dbReference type="Rhea" id="RHEA-COMP:13681"/>
        <dbReference type="Rhea" id="RHEA-COMP:17976"/>
        <dbReference type="ChEBI" id="CHEBI:29950"/>
        <dbReference type="ChEBI" id="CHEBI:30616"/>
        <dbReference type="ChEBI" id="CHEBI:43474"/>
        <dbReference type="ChEBI" id="CHEBI:50058"/>
        <dbReference type="ChEBI" id="CHEBI:61973"/>
        <dbReference type="ChEBI" id="CHEBI:61974"/>
        <dbReference type="ChEBI" id="CHEBI:456216"/>
        <dbReference type="EC" id="1.8.98.2"/>
    </reaction>
</comment>
<evidence type="ECO:0000313" key="14">
    <source>
        <dbReference type="EMBL" id="CAD7630694.1"/>
    </source>
</evidence>
<keyword evidence="3" id="KW-0488">Methylation</keyword>
<feature type="domain" description="ParB-like N-terminal" evidence="13">
    <location>
        <begin position="17"/>
        <end position="108"/>
    </location>
</feature>
<dbReference type="SUPFAM" id="SSF110849">
    <property type="entry name" value="ParB/Sulfiredoxin"/>
    <property type="match status" value="1"/>
</dbReference>
<evidence type="ECO:0000256" key="8">
    <source>
        <dbReference type="ARBA" id="ARBA00023157"/>
    </source>
</evidence>
<protein>
    <recommendedName>
        <fullName evidence="2 10">Sulfiredoxin</fullName>
        <ecNumber evidence="2 10">1.8.98.2</ecNumber>
    </recommendedName>
</protein>
<name>A0A7R9KWH4_9ACAR</name>
<keyword evidence="7 10" id="KW-0560">Oxidoreductase</keyword>
<dbReference type="PIRSF" id="PIRSF017267">
    <property type="entry name" value="Sulfiredoxin"/>
    <property type="match status" value="1"/>
</dbReference>
<dbReference type="Proteomes" id="UP000759131">
    <property type="component" value="Unassembled WGS sequence"/>
</dbReference>
<evidence type="ECO:0000256" key="10">
    <source>
        <dbReference type="PIRNR" id="PIRNR017267"/>
    </source>
</evidence>
<reference evidence="14" key="1">
    <citation type="submission" date="2020-11" db="EMBL/GenBank/DDBJ databases">
        <authorList>
            <person name="Tran Van P."/>
        </authorList>
    </citation>
    <scope>NUCLEOTIDE SEQUENCE</scope>
</reference>
<sequence length="112" mass="12575">MSCDNQSIHSSQKEEIHDIPMNVIIRPIPPILDELKVKSLMNTIETSPETVPPIDVLWIVGTNGGNYYYSFGGCHRYEAHKCLGRPTIRCKLVESNVNDLKCYLGSSTPDLK</sequence>
<evidence type="ECO:0000256" key="5">
    <source>
        <dbReference type="ARBA" id="ARBA00022840"/>
    </source>
</evidence>
<dbReference type="GO" id="GO:0032542">
    <property type="term" value="F:sulfiredoxin activity"/>
    <property type="evidence" value="ECO:0007669"/>
    <property type="project" value="UniProtKB-EC"/>
</dbReference>
<dbReference type="InterPro" id="IPR036086">
    <property type="entry name" value="ParB/Sulfiredoxin_sf"/>
</dbReference>
<evidence type="ECO:0000256" key="1">
    <source>
        <dbReference type="ARBA" id="ARBA00009609"/>
    </source>
</evidence>
<keyword evidence="5 10" id="KW-0067">ATP-binding</keyword>
<dbReference type="SMART" id="SM00470">
    <property type="entry name" value="ParB"/>
    <property type="match status" value="1"/>
</dbReference>
<dbReference type="GO" id="GO:0005737">
    <property type="term" value="C:cytoplasm"/>
    <property type="evidence" value="ECO:0007669"/>
    <property type="project" value="TreeGrafter"/>
</dbReference>
<dbReference type="EMBL" id="CAJPIZ010008424">
    <property type="protein sequence ID" value="CAG2111124.1"/>
    <property type="molecule type" value="Genomic_DNA"/>
</dbReference>
<dbReference type="Gene3D" id="3.90.1530.10">
    <property type="entry name" value="Conserved hypothetical protein from pyrococcus furiosus pfu- 392566-001, ParB domain"/>
    <property type="match status" value="1"/>
</dbReference>
<evidence type="ECO:0000256" key="3">
    <source>
        <dbReference type="ARBA" id="ARBA00022481"/>
    </source>
</evidence>
<dbReference type="FunFam" id="3.90.1530.10:FF:000001">
    <property type="entry name" value="Sulfiredoxin"/>
    <property type="match status" value="1"/>
</dbReference>
<evidence type="ECO:0000256" key="2">
    <source>
        <dbReference type="ARBA" id="ARBA00013055"/>
    </source>
</evidence>
<keyword evidence="6 10" id="KW-0049">Antioxidant</keyword>
<keyword evidence="8 12" id="KW-1015">Disulfide bond</keyword>
<dbReference type="Pfam" id="PF02195">
    <property type="entry name" value="ParB_N"/>
    <property type="match status" value="1"/>
</dbReference>
<dbReference type="PANTHER" id="PTHR21348">
    <property type="match status" value="1"/>
</dbReference>
<feature type="disulfide bond" description="Interchain" evidence="12">
    <location>
        <position position="74"/>
    </location>
</feature>
<keyword evidence="4 10" id="KW-0547">Nucleotide-binding</keyword>
<dbReference type="PANTHER" id="PTHR21348:SF2">
    <property type="entry name" value="SULFIREDOXIN-1"/>
    <property type="match status" value="1"/>
</dbReference>
<dbReference type="AlphaFoldDB" id="A0A7R9KWH4"/>
<dbReference type="CDD" id="cd16395">
    <property type="entry name" value="Srx"/>
    <property type="match status" value="1"/>
</dbReference>
<dbReference type="InterPro" id="IPR016692">
    <property type="entry name" value="Sulfiredoxin"/>
</dbReference>
<evidence type="ECO:0000259" key="13">
    <source>
        <dbReference type="SMART" id="SM00470"/>
    </source>
</evidence>
<comment type="similarity">
    <text evidence="1 10">Belongs to the sulfiredoxin family.</text>
</comment>
<evidence type="ECO:0000256" key="12">
    <source>
        <dbReference type="PIRSR" id="PIRSR017267-2"/>
    </source>
</evidence>
<evidence type="ECO:0000256" key="9">
    <source>
        <dbReference type="ARBA" id="ARBA00047514"/>
    </source>
</evidence>
<accession>A0A7R9KWH4</accession>
<feature type="binding site" evidence="11">
    <location>
        <begin position="73"/>
        <end position="76"/>
    </location>
    <ligand>
        <name>ATP</name>
        <dbReference type="ChEBI" id="CHEBI:30616"/>
    </ligand>
</feature>
<organism evidence="14">
    <name type="scientific">Medioppia subpectinata</name>
    <dbReference type="NCBI Taxonomy" id="1979941"/>
    <lineage>
        <taxon>Eukaryota</taxon>
        <taxon>Metazoa</taxon>
        <taxon>Ecdysozoa</taxon>
        <taxon>Arthropoda</taxon>
        <taxon>Chelicerata</taxon>
        <taxon>Arachnida</taxon>
        <taxon>Acari</taxon>
        <taxon>Acariformes</taxon>
        <taxon>Sarcoptiformes</taxon>
        <taxon>Oribatida</taxon>
        <taxon>Brachypylina</taxon>
        <taxon>Oppioidea</taxon>
        <taxon>Oppiidae</taxon>
        <taxon>Medioppia</taxon>
    </lineage>
</organism>
<keyword evidence="15" id="KW-1185">Reference proteome</keyword>
<dbReference type="InterPro" id="IPR003115">
    <property type="entry name" value="ParB_N"/>
</dbReference>
<gene>
    <name evidence="14" type="ORF">OSB1V03_LOCUS11106</name>
</gene>